<dbReference type="InterPro" id="IPR057678">
    <property type="entry name" value="DUF7918"/>
</dbReference>
<name>A0A8H5BSK5_9AGAR</name>
<feature type="domain" description="DUF7918" evidence="2">
    <location>
        <begin position="12"/>
        <end position="220"/>
    </location>
</feature>
<feature type="region of interest" description="Disordered" evidence="1">
    <location>
        <begin position="224"/>
        <end position="271"/>
    </location>
</feature>
<sequence>MEGDCTEISAGGLQTSILVDDERVAHYGVQVEGNDDRGKATSWIASEVDKEFAINVSVKSLPKSNAYGVLVYIDGLLVSSSFFCADSDKRSRIITGVRISQTEKRKFMFGALEFLEDDSNAEAASAKTLGQIGIVLQTSTKPETRRPPDAPDSFVVPSHEKVYEGSSKGMAHQVKYSEPREDRLASPKKLFNLKDPFTVAKHVIKYRPLAMLQANGIVARPLPPAIERTPEAPSSTQSPALPRRSRKGKPAEGQVKTEAEAEAADPEERIRKRRRELMAELAKLEEEEDRLRASKRMGRTIKQEIKHEPRGTTASGEVIDLTI</sequence>
<protein>
    <recommendedName>
        <fullName evidence="2">DUF7918 domain-containing protein</fullName>
    </recommendedName>
</protein>
<reference evidence="3 4" key="1">
    <citation type="journal article" date="2020" name="ISME J.">
        <title>Uncovering the hidden diversity of litter-decomposition mechanisms in mushroom-forming fungi.</title>
        <authorList>
            <person name="Floudas D."/>
            <person name="Bentzer J."/>
            <person name="Ahren D."/>
            <person name="Johansson T."/>
            <person name="Persson P."/>
            <person name="Tunlid A."/>
        </authorList>
    </citation>
    <scope>NUCLEOTIDE SEQUENCE [LARGE SCALE GENOMIC DNA]</scope>
    <source>
        <strain evidence="3 4">CBS 101986</strain>
    </source>
</reference>
<feature type="compositionally biased region" description="Basic and acidic residues" evidence="1">
    <location>
        <begin position="301"/>
        <end position="310"/>
    </location>
</feature>
<dbReference type="EMBL" id="JAACJJ010000003">
    <property type="protein sequence ID" value="KAF5328789.1"/>
    <property type="molecule type" value="Genomic_DNA"/>
</dbReference>
<evidence type="ECO:0000256" key="1">
    <source>
        <dbReference type="SAM" id="MobiDB-lite"/>
    </source>
</evidence>
<dbReference type="Pfam" id="PF25534">
    <property type="entry name" value="DUF7918"/>
    <property type="match status" value="1"/>
</dbReference>
<dbReference type="PANTHER" id="PTHR36223">
    <property type="entry name" value="BETA-LACTAMASE-TYPE TRANSPEPTIDASE FOLD DOMAIN CONTAINING PROTEIN"/>
    <property type="match status" value="1"/>
</dbReference>
<accession>A0A8H5BSK5</accession>
<dbReference type="Proteomes" id="UP000567179">
    <property type="component" value="Unassembled WGS sequence"/>
</dbReference>
<evidence type="ECO:0000313" key="3">
    <source>
        <dbReference type="EMBL" id="KAF5328789.1"/>
    </source>
</evidence>
<proteinExistence type="predicted"/>
<evidence type="ECO:0000313" key="4">
    <source>
        <dbReference type="Proteomes" id="UP000567179"/>
    </source>
</evidence>
<evidence type="ECO:0000259" key="2">
    <source>
        <dbReference type="Pfam" id="PF25534"/>
    </source>
</evidence>
<dbReference type="PANTHER" id="PTHR36223:SF1">
    <property type="entry name" value="TRANSCRIPTION ELONGATION FACTOR EAF N-TERMINAL DOMAIN-CONTAINING PROTEIN"/>
    <property type="match status" value="1"/>
</dbReference>
<feature type="region of interest" description="Disordered" evidence="1">
    <location>
        <begin position="286"/>
        <end position="323"/>
    </location>
</feature>
<gene>
    <name evidence="3" type="ORF">D9619_011663</name>
</gene>
<comment type="caution">
    <text evidence="3">The sequence shown here is derived from an EMBL/GenBank/DDBJ whole genome shotgun (WGS) entry which is preliminary data.</text>
</comment>
<keyword evidence="4" id="KW-1185">Reference proteome</keyword>
<organism evidence="3 4">
    <name type="scientific">Psilocybe cf. subviscida</name>
    <dbReference type="NCBI Taxonomy" id="2480587"/>
    <lineage>
        <taxon>Eukaryota</taxon>
        <taxon>Fungi</taxon>
        <taxon>Dikarya</taxon>
        <taxon>Basidiomycota</taxon>
        <taxon>Agaricomycotina</taxon>
        <taxon>Agaricomycetes</taxon>
        <taxon>Agaricomycetidae</taxon>
        <taxon>Agaricales</taxon>
        <taxon>Agaricineae</taxon>
        <taxon>Strophariaceae</taxon>
        <taxon>Psilocybe</taxon>
    </lineage>
</organism>
<dbReference type="OrthoDB" id="3364132at2759"/>
<dbReference type="AlphaFoldDB" id="A0A8H5BSK5"/>